<evidence type="ECO:0000259" key="6">
    <source>
        <dbReference type="PROSITE" id="PS50103"/>
    </source>
</evidence>
<dbReference type="EMBL" id="JBBWWQ010000021">
    <property type="protein sequence ID" value="KAK8913629.1"/>
    <property type="molecule type" value="Genomic_DNA"/>
</dbReference>
<comment type="caution">
    <text evidence="7">The sequence shown here is derived from an EMBL/GenBank/DDBJ whole genome shotgun (WGS) entry which is preliminary data.</text>
</comment>
<evidence type="ECO:0000256" key="1">
    <source>
        <dbReference type="ARBA" id="ARBA00022723"/>
    </source>
</evidence>
<keyword evidence="8" id="KW-1185">Reference proteome</keyword>
<protein>
    <submittedName>
        <fullName evidence="7">Zinc finger CCCH domain-containing protein 12</fullName>
    </submittedName>
</protein>
<dbReference type="GO" id="GO:0008270">
    <property type="term" value="F:zinc ion binding"/>
    <property type="evidence" value="ECO:0007669"/>
    <property type="project" value="UniProtKB-KW"/>
</dbReference>
<dbReference type="FunFam" id="4.10.1000.10:FF:000001">
    <property type="entry name" value="zinc finger CCCH domain-containing protein 15-like"/>
    <property type="match status" value="1"/>
</dbReference>
<accession>A0AAP0AS78</accession>
<dbReference type="PROSITE" id="PS50103">
    <property type="entry name" value="ZF_C3H1"/>
    <property type="match status" value="3"/>
</dbReference>
<feature type="domain" description="C3H1-type" evidence="6">
    <location>
        <begin position="43"/>
        <end position="71"/>
    </location>
</feature>
<evidence type="ECO:0000256" key="2">
    <source>
        <dbReference type="ARBA" id="ARBA00022737"/>
    </source>
</evidence>
<feature type="zinc finger region" description="C3H1-type" evidence="5">
    <location>
        <begin position="43"/>
        <end position="71"/>
    </location>
</feature>
<keyword evidence="2" id="KW-0677">Repeat</keyword>
<dbReference type="PANTHER" id="PTHR12547">
    <property type="entry name" value="CCCH ZINC FINGER/TIS11-RELATED"/>
    <property type="match status" value="1"/>
</dbReference>
<feature type="zinc finger region" description="C3H1-type" evidence="5">
    <location>
        <begin position="88"/>
        <end position="115"/>
    </location>
</feature>
<keyword evidence="3 5" id="KW-0863">Zinc-finger</keyword>
<dbReference type="InterPro" id="IPR045877">
    <property type="entry name" value="ZFP36-like"/>
</dbReference>
<keyword evidence="1 5" id="KW-0479">Metal-binding</keyword>
<evidence type="ECO:0000256" key="5">
    <source>
        <dbReference type="PROSITE-ProRule" id="PRU00723"/>
    </source>
</evidence>
<organism evidence="7 8">
    <name type="scientific">Platanthera zijinensis</name>
    <dbReference type="NCBI Taxonomy" id="2320716"/>
    <lineage>
        <taxon>Eukaryota</taxon>
        <taxon>Viridiplantae</taxon>
        <taxon>Streptophyta</taxon>
        <taxon>Embryophyta</taxon>
        <taxon>Tracheophyta</taxon>
        <taxon>Spermatophyta</taxon>
        <taxon>Magnoliopsida</taxon>
        <taxon>Liliopsida</taxon>
        <taxon>Asparagales</taxon>
        <taxon>Orchidaceae</taxon>
        <taxon>Orchidoideae</taxon>
        <taxon>Orchideae</taxon>
        <taxon>Orchidinae</taxon>
        <taxon>Platanthera</taxon>
    </lineage>
</organism>
<dbReference type="SMART" id="SM00356">
    <property type="entry name" value="ZnF_C3H1"/>
    <property type="match status" value="2"/>
</dbReference>
<evidence type="ECO:0000256" key="4">
    <source>
        <dbReference type="ARBA" id="ARBA00022833"/>
    </source>
</evidence>
<dbReference type="Proteomes" id="UP001418222">
    <property type="component" value="Unassembled WGS sequence"/>
</dbReference>
<feature type="domain" description="C3H1-type" evidence="6">
    <location>
        <begin position="88"/>
        <end position="115"/>
    </location>
</feature>
<evidence type="ECO:0000256" key="3">
    <source>
        <dbReference type="ARBA" id="ARBA00022771"/>
    </source>
</evidence>
<dbReference type="PANTHER" id="PTHR12547:SF156">
    <property type="entry name" value="ZINC FINGER CCCH DOMAIN-CONTAINING PROTEIN 12"/>
    <property type="match status" value="1"/>
</dbReference>
<dbReference type="Gene3D" id="4.10.1000.10">
    <property type="entry name" value="Zinc finger, CCCH-type"/>
    <property type="match status" value="3"/>
</dbReference>
<dbReference type="SUPFAM" id="SSF90229">
    <property type="entry name" value="CCCH zinc finger"/>
    <property type="match status" value="3"/>
</dbReference>
<name>A0AAP0AS78_9ASPA</name>
<evidence type="ECO:0000313" key="8">
    <source>
        <dbReference type="Proteomes" id="UP001418222"/>
    </source>
</evidence>
<evidence type="ECO:0000313" key="7">
    <source>
        <dbReference type="EMBL" id="KAK8913629.1"/>
    </source>
</evidence>
<dbReference type="InterPro" id="IPR000571">
    <property type="entry name" value="Znf_CCCH"/>
</dbReference>
<reference evidence="7 8" key="1">
    <citation type="journal article" date="2022" name="Nat. Plants">
        <title>Genomes of leafy and leafless Platanthera orchids illuminate the evolution of mycoheterotrophy.</title>
        <authorList>
            <person name="Li M.H."/>
            <person name="Liu K.W."/>
            <person name="Li Z."/>
            <person name="Lu H.C."/>
            <person name="Ye Q.L."/>
            <person name="Zhang D."/>
            <person name="Wang J.Y."/>
            <person name="Li Y.F."/>
            <person name="Zhong Z.M."/>
            <person name="Liu X."/>
            <person name="Yu X."/>
            <person name="Liu D.K."/>
            <person name="Tu X.D."/>
            <person name="Liu B."/>
            <person name="Hao Y."/>
            <person name="Liao X.Y."/>
            <person name="Jiang Y.T."/>
            <person name="Sun W.H."/>
            <person name="Chen J."/>
            <person name="Chen Y.Q."/>
            <person name="Ai Y."/>
            <person name="Zhai J.W."/>
            <person name="Wu S.S."/>
            <person name="Zhou Z."/>
            <person name="Hsiao Y.Y."/>
            <person name="Wu W.L."/>
            <person name="Chen Y.Y."/>
            <person name="Lin Y.F."/>
            <person name="Hsu J.L."/>
            <person name="Li C.Y."/>
            <person name="Wang Z.W."/>
            <person name="Zhao X."/>
            <person name="Zhong W.Y."/>
            <person name="Ma X.K."/>
            <person name="Ma L."/>
            <person name="Huang J."/>
            <person name="Chen G.Z."/>
            <person name="Huang M.Z."/>
            <person name="Huang L."/>
            <person name="Peng D.H."/>
            <person name="Luo Y.B."/>
            <person name="Zou S.Q."/>
            <person name="Chen S.P."/>
            <person name="Lan S."/>
            <person name="Tsai W.C."/>
            <person name="Van de Peer Y."/>
            <person name="Liu Z.J."/>
        </authorList>
    </citation>
    <scope>NUCLEOTIDE SEQUENCE [LARGE SCALE GENOMIC DNA]</scope>
    <source>
        <strain evidence="7">Lor287</strain>
    </source>
</reference>
<dbReference type="Pfam" id="PF00642">
    <property type="entry name" value="zf-CCCH"/>
    <property type="match status" value="2"/>
</dbReference>
<dbReference type="Pfam" id="PF14608">
    <property type="entry name" value="zf-CCCH_2"/>
    <property type="match status" value="1"/>
</dbReference>
<dbReference type="GO" id="GO:0003729">
    <property type="term" value="F:mRNA binding"/>
    <property type="evidence" value="ECO:0007669"/>
    <property type="project" value="InterPro"/>
</dbReference>
<feature type="domain" description="C3H1-type" evidence="6">
    <location>
        <begin position="1"/>
        <end position="18"/>
    </location>
</feature>
<dbReference type="AlphaFoldDB" id="A0AAP0AS78"/>
<keyword evidence="4 5" id="KW-0862">Zinc</keyword>
<gene>
    <name evidence="7" type="ORF">KSP39_PZI023661</name>
</gene>
<proteinExistence type="predicted"/>
<sequence length="190" mass="21654">MSGLCPKGSNCNFAHSIDELRARHAHLQRTFSERLGQGEEQKPPNYKICRKYYNGEICHYGVRCSFAHVEPGSLQDNNLVSNSKFSCWKTRLCHKWSTSGDCPYGDHCTYAHGDAELRKVRGDVVDLLVEKNVFVESPSKHTPDSVGHVLSKTTKTEFAITNSTLEFRKNIRDLTMRNSRIYGDWIDEVV</sequence>
<feature type="zinc finger region" description="C3H1-type" evidence="5">
    <location>
        <begin position="1"/>
        <end position="18"/>
    </location>
</feature>
<dbReference type="InterPro" id="IPR036855">
    <property type="entry name" value="Znf_CCCH_sf"/>
</dbReference>